<dbReference type="InterPro" id="IPR029149">
    <property type="entry name" value="Creatin/AminoP/Spt16_N"/>
</dbReference>
<dbReference type="AlphaFoldDB" id="A0A6B2JUG2"/>
<dbReference type="RefSeq" id="WP_163894001.1">
    <property type="nucleotide sequence ID" value="NZ_JAAFYS010000003.1"/>
</dbReference>
<dbReference type="FunFam" id="3.90.230.10:FF:000009">
    <property type="entry name" value="xaa-Pro aminopeptidase 2"/>
    <property type="match status" value="1"/>
</dbReference>
<dbReference type="GO" id="GO:0070006">
    <property type="term" value="F:metalloaminopeptidase activity"/>
    <property type="evidence" value="ECO:0007669"/>
    <property type="project" value="InterPro"/>
</dbReference>
<dbReference type="GO" id="GO:0005737">
    <property type="term" value="C:cytoplasm"/>
    <property type="evidence" value="ECO:0007669"/>
    <property type="project" value="UniProtKB-ARBA"/>
</dbReference>
<dbReference type="Gene3D" id="3.40.350.10">
    <property type="entry name" value="Creatinase/prolidase N-terminal domain"/>
    <property type="match status" value="2"/>
</dbReference>
<dbReference type="EMBL" id="JAAGAB010000003">
    <property type="protein sequence ID" value="NDV01700.1"/>
    <property type="molecule type" value="Genomic_DNA"/>
</dbReference>
<dbReference type="CDD" id="cd01085">
    <property type="entry name" value="APP"/>
    <property type="match status" value="1"/>
</dbReference>
<sequence>MFQTFEVTSNPEQGPPRLSALRDEMLHAGLGAFIVPRADAHRGEYVAPADARLAWLTGFTGSAGFAVALAEEAAIFVDGRYRVQVRQEVDPVFTPVDWPETQLADWLIEHAPEGATIGFDPWLHTAGEIKGLKAALEPHGLRLTATENLVDAIWEDRPAPPAAPFFLQPEEFAGESSSDKRARLAEELRKEGQRAALLTLPDSIAWLLNIRGSDIPRNPVPHAFALLHDSGRVELFCGPGKADEVAGALGADVAILPADSLLAALTDLDGPVRVDPASAPERLAVALGSRMAEGVDPCLLPKAIKNPTEIAGMREAHLRDGAAMVRFLAWLDAEAPKGGLTETSVVTELESFRRATNALEDISFETIAGAGEHGAIVHYRVNEKTDRPVRPGELLLVDSGAQYRDGTTDITRTIAVGAPPEGAAEAYTRVLQGMVALSRARFPRGVTGAHLDALARFPLWTAGMDFDHGTGHGVGAYLCVHEGPARFSRASTDIALQPGMVLSNEPGHYREGAWGIRIENLVVVEEAAPLPTSDPNRPLLGFETLTFVPFDRRLIVAEMLSPAERDWIDAYHRDTLERIGPRLDGAALAWAEEACAPL</sequence>
<keyword evidence="7" id="KW-0031">Aminopeptidase</keyword>
<evidence type="ECO:0000259" key="4">
    <source>
        <dbReference type="Pfam" id="PF00557"/>
    </source>
</evidence>
<comment type="similarity">
    <text evidence="1">Belongs to the peptidase M24B family.</text>
</comment>
<dbReference type="PANTHER" id="PTHR43763">
    <property type="entry name" value="XAA-PRO AMINOPEPTIDASE 1"/>
    <property type="match status" value="1"/>
</dbReference>
<dbReference type="GO" id="GO:0046872">
    <property type="term" value="F:metal ion binding"/>
    <property type="evidence" value="ECO:0007669"/>
    <property type="project" value="UniProtKB-KW"/>
</dbReference>
<keyword evidence="2" id="KW-0479">Metal-binding</keyword>
<comment type="caution">
    <text evidence="7">The sequence shown here is derived from an EMBL/GenBank/DDBJ whole genome shotgun (WGS) entry which is preliminary data.</text>
</comment>
<dbReference type="InterPro" id="IPR036005">
    <property type="entry name" value="Creatinase/aminopeptidase-like"/>
</dbReference>
<dbReference type="InterPro" id="IPR033740">
    <property type="entry name" value="Pept_M24B"/>
</dbReference>
<evidence type="ECO:0000259" key="5">
    <source>
        <dbReference type="Pfam" id="PF01321"/>
    </source>
</evidence>
<reference evidence="7 8" key="1">
    <citation type="submission" date="2020-02" db="EMBL/GenBank/DDBJ databases">
        <title>Pseudoroseicyclus tamarix, sp. nov., isolated from offshore sediment of a Tamarix chinensis forest.</title>
        <authorList>
            <person name="Gai Y."/>
        </authorList>
    </citation>
    <scope>NUCLEOTIDE SEQUENCE [LARGE SCALE GENOMIC DNA]</scope>
    <source>
        <strain evidence="7 8">CLL3-39</strain>
    </source>
</reference>
<dbReference type="Proteomes" id="UP000474757">
    <property type="component" value="Unassembled WGS sequence"/>
</dbReference>
<dbReference type="PANTHER" id="PTHR43763:SF6">
    <property type="entry name" value="XAA-PRO AMINOPEPTIDASE 1"/>
    <property type="match status" value="1"/>
</dbReference>
<evidence type="ECO:0000256" key="3">
    <source>
        <dbReference type="ARBA" id="ARBA00022801"/>
    </source>
</evidence>
<organism evidence="7 8">
    <name type="scientific">Pseudoroseicyclus tamaricis</name>
    <dbReference type="NCBI Taxonomy" id="2705421"/>
    <lineage>
        <taxon>Bacteria</taxon>
        <taxon>Pseudomonadati</taxon>
        <taxon>Pseudomonadota</taxon>
        <taxon>Alphaproteobacteria</taxon>
        <taxon>Rhodobacterales</taxon>
        <taxon>Paracoccaceae</taxon>
        <taxon>Pseudoroseicyclus</taxon>
    </lineage>
</organism>
<dbReference type="Pfam" id="PF00557">
    <property type="entry name" value="Peptidase_M24"/>
    <property type="match status" value="1"/>
</dbReference>
<protein>
    <submittedName>
        <fullName evidence="7">Aminopeptidase P family protein</fullName>
    </submittedName>
</protein>
<evidence type="ECO:0000313" key="8">
    <source>
        <dbReference type="Proteomes" id="UP000474757"/>
    </source>
</evidence>
<name>A0A6B2JUG2_9RHOB</name>
<feature type="domain" description="Peptidase M24" evidence="4">
    <location>
        <begin position="312"/>
        <end position="526"/>
    </location>
</feature>
<gene>
    <name evidence="7" type="ORF">GZA08_12070</name>
</gene>
<dbReference type="SUPFAM" id="SSF53092">
    <property type="entry name" value="Creatinase/prolidase N-terminal domain"/>
    <property type="match status" value="1"/>
</dbReference>
<dbReference type="Pfam" id="PF16189">
    <property type="entry name" value="Creatinase_N_2"/>
    <property type="match status" value="1"/>
</dbReference>
<accession>A0A6B2JUG2</accession>
<dbReference type="Pfam" id="PF16188">
    <property type="entry name" value="Peptidase_M24_C"/>
    <property type="match status" value="1"/>
</dbReference>
<keyword evidence="7" id="KW-0645">Protease</keyword>
<dbReference type="Gene3D" id="3.90.230.10">
    <property type="entry name" value="Creatinase/methionine aminopeptidase superfamily"/>
    <property type="match status" value="1"/>
</dbReference>
<dbReference type="InterPro" id="IPR050422">
    <property type="entry name" value="X-Pro_aminopeptidase_P"/>
</dbReference>
<proteinExistence type="inferred from homology"/>
<dbReference type="SUPFAM" id="SSF55920">
    <property type="entry name" value="Creatinase/aminopeptidase"/>
    <property type="match status" value="1"/>
</dbReference>
<dbReference type="InterPro" id="IPR000587">
    <property type="entry name" value="Creatinase_N"/>
</dbReference>
<keyword evidence="8" id="KW-1185">Reference proteome</keyword>
<evidence type="ECO:0000256" key="1">
    <source>
        <dbReference type="ARBA" id="ARBA00008766"/>
    </source>
</evidence>
<evidence type="ECO:0000259" key="6">
    <source>
        <dbReference type="Pfam" id="PF16188"/>
    </source>
</evidence>
<dbReference type="InterPro" id="IPR000994">
    <property type="entry name" value="Pept_M24"/>
</dbReference>
<dbReference type="InterPro" id="IPR032416">
    <property type="entry name" value="Peptidase_M24_C"/>
</dbReference>
<dbReference type="Pfam" id="PF01321">
    <property type="entry name" value="Creatinase_N"/>
    <property type="match status" value="1"/>
</dbReference>
<feature type="domain" description="Creatinase N-terminal" evidence="5">
    <location>
        <begin position="17"/>
        <end position="152"/>
    </location>
</feature>
<feature type="domain" description="Peptidase M24 C-terminal" evidence="6">
    <location>
        <begin position="539"/>
        <end position="598"/>
    </location>
</feature>
<keyword evidence="3" id="KW-0378">Hydrolase</keyword>
<evidence type="ECO:0000256" key="2">
    <source>
        <dbReference type="ARBA" id="ARBA00022723"/>
    </source>
</evidence>
<evidence type="ECO:0000313" key="7">
    <source>
        <dbReference type="EMBL" id="NDV01700.1"/>
    </source>
</evidence>